<dbReference type="AlphaFoldDB" id="A0A1X1T0M2"/>
<dbReference type="InterPro" id="IPR014917">
    <property type="entry name" value="DUF1800"/>
</dbReference>
<dbReference type="Pfam" id="PF08811">
    <property type="entry name" value="DUF1800"/>
    <property type="match status" value="1"/>
</dbReference>
<sequence length="440" mass="47827">MSTQSTEWIDAARVLRRSGFGTTGAAVDTVLKTKDLATYIDEALSIDASKDPGWAATPLPDLEIKAAKPEKKTTTAIRKAYNKDIAERRTDLMGWWLQRLVSVEQPLVEKLTLLWHNHFATSLDKVRYPAFMAAQNEKIRSLCLGDFRDLALAMLTDGAMVRWLDGQTNRVGSPNENLAREFLELFALGHGNGYSEKDVREGARALTGWTVDDDGTTALVAERQDVKLKTVLGTKGSLDTVKFCDAVLSHPNSPRFIAGRLWQQLASDSKPKSATLKRLMAAYGPDRNLRTLTKAVLTDPAFFDRDTTVVIGPVEWLIGLHRALNAPIDDSKRVKRATKTLKSLGQLPFYPPSVGGWAGGQSWLSAAAAGIRLRSAAEVVRDGDISVVENASASDRLDAVGYLLGIGAWSNGTAEALKPLRANAPALVASAANTPEYLVS</sequence>
<name>A0A1X1T0M2_9MYCO</name>
<dbReference type="RefSeq" id="WP_085192223.1">
    <property type="nucleotide sequence ID" value="NZ_AP022605.1"/>
</dbReference>
<evidence type="ECO:0000313" key="3">
    <source>
        <dbReference type="Proteomes" id="UP000193564"/>
    </source>
</evidence>
<reference evidence="1" key="3">
    <citation type="submission" date="2020-02" db="EMBL/GenBank/DDBJ databases">
        <authorList>
            <person name="Matsumoto Y."/>
            <person name="Motooka D."/>
            <person name="Nakamura S."/>
        </authorList>
    </citation>
    <scope>NUCLEOTIDE SEQUENCE</scope>
    <source>
        <strain evidence="1">JCM 12405</strain>
    </source>
</reference>
<evidence type="ECO:0000313" key="4">
    <source>
        <dbReference type="Proteomes" id="UP000467201"/>
    </source>
</evidence>
<organism evidence="2 3">
    <name type="scientific">Mycolicibacterium doricum</name>
    <dbReference type="NCBI Taxonomy" id="126673"/>
    <lineage>
        <taxon>Bacteria</taxon>
        <taxon>Bacillati</taxon>
        <taxon>Actinomycetota</taxon>
        <taxon>Actinomycetes</taxon>
        <taxon>Mycobacteriales</taxon>
        <taxon>Mycobacteriaceae</taxon>
        <taxon>Mycolicibacterium</taxon>
    </lineage>
</organism>
<reference evidence="2 3" key="1">
    <citation type="submission" date="2016-01" db="EMBL/GenBank/DDBJ databases">
        <title>The new phylogeny of the genus Mycobacterium.</title>
        <authorList>
            <person name="Tarcisio F."/>
            <person name="Conor M."/>
            <person name="Antonella G."/>
            <person name="Elisabetta G."/>
            <person name="Giulia F.S."/>
            <person name="Sara T."/>
            <person name="Anna F."/>
            <person name="Clotilde B."/>
            <person name="Roberto B."/>
            <person name="Veronica D.S."/>
            <person name="Fabio R."/>
            <person name="Monica P."/>
            <person name="Olivier J."/>
            <person name="Enrico T."/>
            <person name="Nicola S."/>
        </authorList>
    </citation>
    <scope>NUCLEOTIDE SEQUENCE [LARGE SCALE GENOMIC DNA]</scope>
    <source>
        <strain evidence="2 3">DSM 44339</strain>
    </source>
</reference>
<dbReference type="Proteomes" id="UP000467201">
    <property type="component" value="Chromosome"/>
</dbReference>
<evidence type="ECO:0000313" key="1">
    <source>
        <dbReference type="EMBL" id="BBZ06409.1"/>
    </source>
</evidence>
<gene>
    <name evidence="2" type="ORF">AWC01_15375</name>
    <name evidence="1" type="ORF">MDOR_05780</name>
</gene>
<keyword evidence="3" id="KW-1185">Reference proteome</keyword>
<dbReference type="OrthoDB" id="9772295at2"/>
<protein>
    <recommendedName>
        <fullName evidence="5">DUF1800 domain-containing protein</fullName>
    </recommendedName>
</protein>
<dbReference type="EMBL" id="LQOS01000044">
    <property type="protein sequence ID" value="ORV37808.1"/>
    <property type="molecule type" value="Genomic_DNA"/>
</dbReference>
<accession>A0A1X1T0M2</accession>
<proteinExistence type="predicted"/>
<evidence type="ECO:0000313" key="2">
    <source>
        <dbReference type="EMBL" id="ORV37808.1"/>
    </source>
</evidence>
<dbReference type="Proteomes" id="UP000193564">
    <property type="component" value="Unassembled WGS sequence"/>
</dbReference>
<dbReference type="STRING" id="126673.AWC01_15375"/>
<reference evidence="1 4" key="2">
    <citation type="journal article" date="2019" name="Emerg. Microbes Infect.">
        <title>Comprehensive subspecies identification of 175 nontuberculous mycobacteria species based on 7547 genomic profiles.</title>
        <authorList>
            <person name="Matsumoto Y."/>
            <person name="Kinjo T."/>
            <person name="Motooka D."/>
            <person name="Nabeya D."/>
            <person name="Jung N."/>
            <person name="Uechi K."/>
            <person name="Horii T."/>
            <person name="Iida T."/>
            <person name="Fujita J."/>
            <person name="Nakamura S."/>
        </authorList>
    </citation>
    <scope>NUCLEOTIDE SEQUENCE [LARGE SCALE GENOMIC DNA]</scope>
    <source>
        <strain evidence="1 4">JCM 12405</strain>
    </source>
</reference>
<dbReference type="EMBL" id="AP022605">
    <property type="protein sequence ID" value="BBZ06409.1"/>
    <property type="molecule type" value="Genomic_DNA"/>
</dbReference>
<evidence type="ECO:0008006" key="5">
    <source>
        <dbReference type="Google" id="ProtNLM"/>
    </source>
</evidence>
<dbReference type="KEGG" id="mdr:MDOR_05780"/>